<accession>A0A371EC97</accession>
<feature type="transmembrane region" description="Helical" evidence="2">
    <location>
        <begin position="15"/>
        <end position="35"/>
    </location>
</feature>
<sequence>MDTKSLLTKLERDFFWFRILIICFGSFSSLFSHCYHHCSFILMELWPHNQSVQDTKGQDRIVGVSRLPQKNAWKGSWRPTIEERHPQARGTPTPQLRSEEDLETEGCHQNNRKRVYGGIHKLYQEIVNNVHLKVDRVRGKLPLHHLHRPRLRRDEP</sequence>
<comment type="caution">
    <text evidence="3">The sequence shown here is derived from an EMBL/GenBank/DDBJ whole genome shotgun (WGS) entry which is preliminary data.</text>
</comment>
<dbReference type="AlphaFoldDB" id="A0A371EC97"/>
<organism evidence="3 4">
    <name type="scientific">Mucuna pruriens</name>
    <name type="common">Velvet bean</name>
    <name type="synonym">Dolichos pruriens</name>
    <dbReference type="NCBI Taxonomy" id="157652"/>
    <lineage>
        <taxon>Eukaryota</taxon>
        <taxon>Viridiplantae</taxon>
        <taxon>Streptophyta</taxon>
        <taxon>Embryophyta</taxon>
        <taxon>Tracheophyta</taxon>
        <taxon>Spermatophyta</taxon>
        <taxon>Magnoliopsida</taxon>
        <taxon>eudicotyledons</taxon>
        <taxon>Gunneridae</taxon>
        <taxon>Pentapetalae</taxon>
        <taxon>rosids</taxon>
        <taxon>fabids</taxon>
        <taxon>Fabales</taxon>
        <taxon>Fabaceae</taxon>
        <taxon>Papilionoideae</taxon>
        <taxon>50 kb inversion clade</taxon>
        <taxon>NPAAA clade</taxon>
        <taxon>indigoferoid/millettioid clade</taxon>
        <taxon>Phaseoleae</taxon>
        <taxon>Mucuna</taxon>
    </lineage>
</organism>
<dbReference type="EMBL" id="QJKJ01014777">
    <property type="protein sequence ID" value="RDX63657.1"/>
    <property type="molecule type" value="Genomic_DNA"/>
</dbReference>
<name>A0A371EC97_MUCPR</name>
<evidence type="ECO:0000313" key="3">
    <source>
        <dbReference type="EMBL" id="RDX63657.1"/>
    </source>
</evidence>
<dbReference type="Proteomes" id="UP000257109">
    <property type="component" value="Unassembled WGS sequence"/>
</dbReference>
<proteinExistence type="predicted"/>
<feature type="region of interest" description="Disordered" evidence="1">
    <location>
        <begin position="84"/>
        <end position="104"/>
    </location>
</feature>
<protein>
    <submittedName>
        <fullName evidence="3">Uncharacterized protein</fullName>
    </submittedName>
</protein>
<evidence type="ECO:0000313" key="4">
    <source>
        <dbReference type="Proteomes" id="UP000257109"/>
    </source>
</evidence>
<feature type="non-terminal residue" evidence="3">
    <location>
        <position position="1"/>
    </location>
</feature>
<keyword evidence="2" id="KW-1133">Transmembrane helix</keyword>
<evidence type="ECO:0000256" key="2">
    <source>
        <dbReference type="SAM" id="Phobius"/>
    </source>
</evidence>
<keyword evidence="2" id="KW-0472">Membrane</keyword>
<gene>
    <name evidence="3" type="ORF">CR513_57886</name>
</gene>
<keyword evidence="4" id="KW-1185">Reference proteome</keyword>
<keyword evidence="2" id="KW-0812">Transmembrane</keyword>
<reference evidence="3" key="1">
    <citation type="submission" date="2018-05" db="EMBL/GenBank/DDBJ databases">
        <title>Draft genome of Mucuna pruriens seed.</title>
        <authorList>
            <person name="Nnadi N.E."/>
            <person name="Vos R."/>
            <person name="Hasami M.H."/>
            <person name="Devisetty U.K."/>
            <person name="Aguiy J.C."/>
        </authorList>
    </citation>
    <scope>NUCLEOTIDE SEQUENCE [LARGE SCALE GENOMIC DNA]</scope>
    <source>
        <strain evidence="3">JCA_2017</strain>
    </source>
</reference>
<evidence type="ECO:0000256" key="1">
    <source>
        <dbReference type="SAM" id="MobiDB-lite"/>
    </source>
</evidence>